<organism evidence="1">
    <name type="scientific">marine sediment metagenome</name>
    <dbReference type="NCBI Taxonomy" id="412755"/>
    <lineage>
        <taxon>unclassified sequences</taxon>
        <taxon>metagenomes</taxon>
        <taxon>ecological metagenomes</taxon>
    </lineage>
</organism>
<dbReference type="EMBL" id="BARU01043245">
    <property type="protein sequence ID" value="GAH79273.1"/>
    <property type="molecule type" value="Genomic_DNA"/>
</dbReference>
<evidence type="ECO:0000313" key="1">
    <source>
        <dbReference type="EMBL" id="GAH79273.1"/>
    </source>
</evidence>
<sequence length="48" mass="5956">GFRARYVKEVDSQERTVKFYQEIYDKDNNLVQIHEKFLEDRGHKKLKR</sequence>
<name>X1KB26_9ZZZZ</name>
<feature type="non-terminal residue" evidence="1">
    <location>
        <position position="1"/>
    </location>
</feature>
<reference evidence="1" key="1">
    <citation type="journal article" date="2014" name="Front. Microbiol.">
        <title>High frequency of phylogenetically diverse reductive dehalogenase-homologous genes in deep subseafloor sedimentary metagenomes.</title>
        <authorList>
            <person name="Kawai M."/>
            <person name="Futagami T."/>
            <person name="Toyoda A."/>
            <person name="Takaki Y."/>
            <person name="Nishi S."/>
            <person name="Hori S."/>
            <person name="Arai W."/>
            <person name="Tsubouchi T."/>
            <person name="Morono Y."/>
            <person name="Uchiyama I."/>
            <person name="Ito T."/>
            <person name="Fujiyama A."/>
            <person name="Inagaki F."/>
            <person name="Takami H."/>
        </authorList>
    </citation>
    <scope>NUCLEOTIDE SEQUENCE</scope>
    <source>
        <strain evidence="1">Expedition CK06-06</strain>
    </source>
</reference>
<accession>X1KB26</accession>
<dbReference type="AlphaFoldDB" id="X1KB26"/>
<gene>
    <name evidence="1" type="ORF">S03H2_66263</name>
</gene>
<protein>
    <submittedName>
        <fullName evidence="1">Uncharacterized protein</fullName>
    </submittedName>
</protein>
<comment type="caution">
    <text evidence="1">The sequence shown here is derived from an EMBL/GenBank/DDBJ whole genome shotgun (WGS) entry which is preliminary data.</text>
</comment>
<proteinExistence type="predicted"/>